<sequence>MEAKNKITASFKKIKNISIPELLEMHNIFIQYYHNADLNTFVTDMGAKTGVIMLHDKKEKRIVGFSTWTELELMAAGKKSIGIFSGDTVVEKKYWGNKELHKQFLKQLLKTKLKQPKTPIFWLLISKGYKTYLLLTNNFPAHYPSHSKNNIKLESIVDEYCQQLYPSAYNTTHRLLDFGDEYQHLKGDVAAITQDMTDSHPDIRHFEKLNPSWRQGTELPCVGEVSINGVWQFVRKNMVPFKKAKIQAHKTNMEVS</sequence>
<proteinExistence type="predicted"/>
<dbReference type="EMBL" id="MABE01000345">
    <property type="protein sequence ID" value="OUS40412.1"/>
    <property type="molecule type" value="Genomic_DNA"/>
</dbReference>
<name>A0A1Y5HZD6_OLEAN</name>
<evidence type="ECO:0000313" key="2">
    <source>
        <dbReference type="Proteomes" id="UP000227088"/>
    </source>
</evidence>
<reference evidence="2" key="1">
    <citation type="journal article" date="2017" name="Proc. Natl. Acad. Sci. U.S.A.">
        <title>Simulation of Deepwater Horizon oil plume reveals substrate specialization within a complex community of hydrocarbon degraders.</title>
        <authorList>
            <person name="Hu P."/>
            <person name="Dubinsky E.A."/>
            <person name="Probst A.J."/>
            <person name="Wang J."/>
            <person name="Sieber C.M.K."/>
            <person name="Tom L.M."/>
            <person name="Gardinali P."/>
            <person name="Banfield J.F."/>
            <person name="Atlas R.M."/>
            <person name="Andersen G.L."/>
        </authorList>
    </citation>
    <scope>NUCLEOTIDE SEQUENCE [LARGE SCALE GENOMIC DNA]</scope>
</reference>
<gene>
    <name evidence="1" type="ORF">A9R00_06155</name>
</gene>
<protein>
    <submittedName>
        <fullName evidence="1">Uncharacterized protein</fullName>
    </submittedName>
</protein>
<dbReference type="Proteomes" id="UP000227088">
    <property type="component" value="Unassembled WGS sequence"/>
</dbReference>
<dbReference type="AlphaFoldDB" id="A0A1Y5HZD6"/>
<comment type="caution">
    <text evidence="1">The sequence shown here is derived from an EMBL/GenBank/DDBJ whole genome shotgun (WGS) entry which is preliminary data.</text>
</comment>
<evidence type="ECO:0000313" key="1">
    <source>
        <dbReference type="EMBL" id="OUS40412.1"/>
    </source>
</evidence>
<accession>A0A1Y5HZD6</accession>
<organism evidence="1 2">
    <name type="scientific">Oleispira antarctica</name>
    <dbReference type="NCBI Taxonomy" id="188908"/>
    <lineage>
        <taxon>Bacteria</taxon>
        <taxon>Pseudomonadati</taxon>
        <taxon>Pseudomonadota</taxon>
        <taxon>Gammaproteobacteria</taxon>
        <taxon>Oceanospirillales</taxon>
        <taxon>Oceanospirillaceae</taxon>
        <taxon>Oleispira</taxon>
    </lineage>
</organism>